<feature type="compositionally biased region" description="Low complexity" evidence="1">
    <location>
        <begin position="566"/>
        <end position="578"/>
    </location>
</feature>
<evidence type="ECO:0000259" key="2">
    <source>
        <dbReference type="Pfam" id="PF16561"/>
    </source>
</evidence>
<name>A0A8H7B4U8_9PLEO</name>
<comment type="caution">
    <text evidence="3">The sequence shown here is derived from an EMBL/GenBank/DDBJ whole genome shotgun (WGS) entry which is preliminary data.</text>
</comment>
<sequence>NAVFHLSQSEQRELVSTMKHDMDTRNLVIGGEALKRGAGDAVNPSMNMLRRAVQQEDENSDKEASRRLHPNAAPDPDLPTTSTTELLLLPAPKTGLTPYSHFCNPRSTEHSANEVFVTGTFDDWRKTVKLEKEDGIFKKTVELPKTHTQYKFVVNGNWCTNDSARKEDDGHGIINNVLLPEDIVDEEPVNTMSSAAPESTTAALAGAVPKESEKEAKTNASNSPVPGAFPETPYAETPGSEPQTFNVAPIPATSGLGNPIKLAPGEPVPEASTLTDNTVDSTVKHDKELEQEPSALGISPLPATAGAGNPIHLAPGEKVPDASTFTSNTVDSTINTDASSYDKADALPPLAFTPQAERDANGGMFGIPPVMGNMIPESSLPMGADAKVEQDTGVTIQSSATQSTTAQLAGQVPKEPRGVPETVTDSQQEAHVDPEASANPEAVQDKKEVEHELKEKVSEAPAASGDAGLSDTAKAAAATAAAGAAAGAGLFTAAVYSAKEKAAEATGMTGPSTSTADEVPSIVAESQNTAHAEPEAAASPEVVAEKSVMEKELLSEVPKTNETGEPAPAIASATTTTAEDVPSVVAESQTAAHAAPEAAASPEAVAEKSAMEQELLSEVPKTTETGLPAPAIAIPAVVSESQKEAHASPEAASSPEVVAEKTAMESELLREVPKANESGEPAPAVSAATATTAPVAQSETVSRDVPEVVADSQHGAHVSPEAAANSEAVAEKSAVESELLEKLPRSDEAGEPAPALTAATTATAPVAAAAAATAIPSGTANESVNEAVAREVPNVVAESQKEAHASPEAATNAEAVSEKRAMETELLNEVKSTDATGEPAPNAAAGLSDEALVDSKPLKSSSEPNALNAPASEPAQPPNARPIDSSTDVAFNKQAPTTTEQTQPTVTTGVETSKTEATSSAPAAQLAPESPAKNLRKDSDVSPKGTPGSQSIASGADDKKKKRRSFFGKIKDKLSSKDKH</sequence>
<feature type="region of interest" description="Disordered" evidence="1">
    <location>
        <begin position="53"/>
        <end position="83"/>
    </location>
</feature>
<dbReference type="SUPFAM" id="SSF81296">
    <property type="entry name" value="E set domains"/>
    <property type="match status" value="1"/>
</dbReference>
<feature type="compositionally biased region" description="Basic and acidic residues" evidence="1">
    <location>
        <begin position="729"/>
        <end position="748"/>
    </location>
</feature>
<dbReference type="GeneID" id="62204107"/>
<reference evidence="3" key="1">
    <citation type="submission" date="2020-01" db="EMBL/GenBank/DDBJ databases">
        <authorList>
            <person name="Feng Z.H.Z."/>
        </authorList>
    </citation>
    <scope>NUCLEOTIDE SEQUENCE</scope>
    <source>
        <strain evidence="3">CBS107.38</strain>
    </source>
</reference>
<protein>
    <recommendedName>
        <fullName evidence="2">AMP-activated protein kinase glycogen-binding domain-containing protein</fullName>
    </recommendedName>
</protein>
<feature type="compositionally biased region" description="Low complexity" evidence="1">
    <location>
        <begin position="472"/>
        <end position="482"/>
    </location>
</feature>
<feature type="region of interest" description="Disordered" evidence="1">
    <location>
        <begin position="376"/>
        <end position="482"/>
    </location>
</feature>
<proteinExistence type="predicted"/>
<feature type="region of interest" description="Disordered" evidence="1">
    <location>
        <begin position="500"/>
        <end position="758"/>
    </location>
</feature>
<feature type="domain" description="AMP-activated protein kinase glycogen-binding" evidence="2">
    <location>
        <begin position="110"/>
        <end position="178"/>
    </location>
</feature>
<reference evidence="3" key="2">
    <citation type="submission" date="2020-08" db="EMBL/GenBank/DDBJ databases">
        <title>Draft Genome Sequence of Cumin Blight Pathogen Alternaria burnsii.</title>
        <authorList>
            <person name="Feng Z."/>
        </authorList>
    </citation>
    <scope>NUCLEOTIDE SEQUENCE</scope>
    <source>
        <strain evidence="3">CBS107.38</strain>
    </source>
</reference>
<dbReference type="InterPro" id="IPR032640">
    <property type="entry name" value="AMPK1_CBM"/>
</dbReference>
<dbReference type="Pfam" id="PF16561">
    <property type="entry name" value="AMPK1_CBM"/>
    <property type="match status" value="1"/>
</dbReference>
<dbReference type="InterPro" id="IPR014756">
    <property type="entry name" value="Ig_E-set"/>
</dbReference>
<dbReference type="CDD" id="cd02859">
    <property type="entry name" value="E_set_AMPKbeta_like_N"/>
    <property type="match status" value="1"/>
</dbReference>
<dbReference type="RefSeq" id="XP_038786618.1">
    <property type="nucleotide sequence ID" value="XM_038930929.1"/>
</dbReference>
<dbReference type="Gene3D" id="2.60.40.10">
    <property type="entry name" value="Immunoglobulins"/>
    <property type="match status" value="1"/>
</dbReference>
<feature type="region of interest" description="Disordered" evidence="1">
    <location>
        <begin position="292"/>
        <end position="331"/>
    </location>
</feature>
<feature type="compositionally biased region" description="Low complexity" evidence="1">
    <location>
        <begin position="718"/>
        <end position="728"/>
    </location>
</feature>
<evidence type="ECO:0000313" key="4">
    <source>
        <dbReference type="Proteomes" id="UP000596902"/>
    </source>
</evidence>
<evidence type="ECO:0000313" key="3">
    <source>
        <dbReference type="EMBL" id="KAF7676377.1"/>
    </source>
</evidence>
<feature type="compositionally biased region" description="Low complexity" evidence="1">
    <location>
        <begin position="586"/>
        <end position="604"/>
    </location>
</feature>
<dbReference type="InterPro" id="IPR013783">
    <property type="entry name" value="Ig-like_fold"/>
</dbReference>
<feature type="compositionally biased region" description="Polar residues" evidence="1">
    <location>
        <begin position="191"/>
        <end position="202"/>
    </location>
</feature>
<dbReference type="EMBL" id="JAAABM010000007">
    <property type="protein sequence ID" value="KAF7676377.1"/>
    <property type="molecule type" value="Genomic_DNA"/>
</dbReference>
<feature type="compositionally biased region" description="Low complexity" evidence="1">
    <location>
        <begin position="681"/>
        <end position="696"/>
    </location>
</feature>
<dbReference type="AlphaFoldDB" id="A0A8H7B4U8"/>
<feature type="compositionally biased region" description="Low complexity" evidence="1">
    <location>
        <begin position="648"/>
        <end position="657"/>
    </location>
</feature>
<feature type="compositionally biased region" description="Low complexity" evidence="1">
    <location>
        <begin position="72"/>
        <end position="83"/>
    </location>
</feature>
<evidence type="ECO:0000256" key="1">
    <source>
        <dbReference type="SAM" id="MobiDB-lite"/>
    </source>
</evidence>
<feature type="compositionally biased region" description="Low complexity" evidence="1">
    <location>
        <begin position="397"/>
        <end position="409"/>
    </location>
</feature>
<gene>
    <name evidence="3" type="ORF">GT037_005882</name>
</gene>
<feature type="compositionally biased region" description="Basic and acidic residues" evidence="1">
    <location>
        <begin position="443"/>
        <end position="458"/>
    </location>
</feature>
<keyword evidence="4" id="KW-1185">Reference proteome</keyword>
<feature type="compositionally biased region" description="Low complexity" evidence="1">
    <location>
        <begin position="896"/>
        <end position="912"/>
    </location>
</feature>
<dbReference type="Proteomes" id="UP000596902">
    <property type="component" value="Unassembled WGS sequence"/>
</dbReference>
<feature type="compositionally biased region" description="Basic and acidic residues" evidence="1">
    <location>
        <begin position="658"/>
        <end position="674"/>
    </location>
</feature>
<feature type="compositionally biased region" description="Basic and acidic residues" evidence="1">
    <location>
        <begin position="543"/>
        <end position="554"/>
    </location>
</feature>
<accession>A0A8H7B4U8</accession>
<feature type="region of interest" description="Disordered" evidence="1">
    <location>
        <begin position="791"/>
        <end position="980"/>
    </location>
</feature>
<feature type="compositionally biased region" description="Basic and acidic residues" evidence="1">
    <location>
        <begin position="969"/>
        <end position="980"/>
    </location>
</feature>
<feature type="non-terminal residue" evidence="3">
    <location>
        <position position="1"/>
    </location>
</feature>
<feature type="region of interest" description="Disordered" evidence="1">
    <location>
        <begin position="191"/>
        <end position="244"/>
    </location>
</feature>
<organism evidence="3 4">
    <name type="scientific">Alternaria burnsii</name>
    <dbReference type="NCBI Taxonomy" id="1187904"/>
    <lineage>
        <taxon>Eukaryota</taxon>
        <taxon>Fungi</taxon>
        <taxon>Dikarya</taxon>
        <taxon>Ascomycota</taxon>
        <taxon>Pezizomycotina</taxon>
        <taxon>Dothideomycetes</taxon>
        <taxon>Pleosporomycetidae</taxon>
        <taxon>Pleosporales</taxon>
        <taxon>Pleosporineae</taxon>
        <taxon>Pleosporaceae</taxon>
        <taxon>Alternaria</taxon>
        <taxon>Alternaria sect. Alternaria</taxon>
    </lineage>
</organism>